<sequence>MENGDIDYLSFVRGFTAALEAPNTAVPQEPPVPGLDAHSYAEGFTAGSQPVEHTLIYRELSIQDGGRFTGTLDLSGLDLEPAPSVPDGSWHEPVDQSRTEEAPAAADPLPVPQPQTAVGDEPPFGDRVQLSGTLELG</sequence>
<dbReference type="OrthoDB" id="3555712at2"/>
<gene>
    <name evidence="2" type="ORF">SaccyDRAFT_5051</name>
</gene>
<reference evidence="2 3" key="1">
    <citation type="submission" date="2011-11" db="EMBL/GenBank/DDBJ databases">
        <title>The Noncontiguous Finished sequence of Saccharomonospora cyanea NA-134.</title>
        <authorList>
            <consortium name="US DOE Joint Genome Institute"/>
            <person name="Lucas S."/>
            <person name="Han J."/>
            <person name="Lapidus A."/>
            <person name="Cheng J.-F."/>
            <person name="Goodwin L."/>
            <person name="Pitluck S."/>
            <person name="Peters L."/>
            <person name="Ovchinnikova G."/>
            <person name="Lu M."/>
            <person name="Detter J.C."/>
            <person name="Han C."/>
            <person name="Tapia R."/>
            <person name="Land M."/>
            <person name="Hauser L."/>
            <person name="Kyrpides N."/>
            <person name="Ivanova N."/>
            <person name="Pagani I."/>
            <person name="Brambilla E.-M."/>
            <person name="Klenk H.-P."/>
            <person name="Woyke T."/>
        </authorList>
    </citation>
    <scope>NUCLEOTIDE SEQUENCE [LARGE SCALE GENOMIC DNA]</scope>
    <source>
        <strain evidence="2 3">NA-134</strain>
    </source>
</reference>
<evidence type="ECO:0000256" key="1">
    <source>
        <dbReference type="SAM" id="MobiDB-lite"/>
    </source>
</evidence>
<feature type="region of interest" description="Disordered" evidence="1">
    <location>
        <begin position="73"/>
        <end position="137"/>
    </location>
</feature>
<dbReference type="EMBL" id="CM001440">
    <property type="protein sequence ID" value="EHR63846.1"/>
    <property type="molecule type" value="Genomic_DNA"/>
</dbReference>
<name>H5XQB3_9PSEU</name>
<proteinExistence type="predicted"/>
<dbReference type="STRING" id="882082.SaccyDRAFT_5051"/>
<dbReference type="Proteomes" id="UP000002791">
    <property type="component" value="Chromosome"/>
</dbReference>
<organism evidence="2 3">
    <name type="scientific">Saccharomonospora cyanea NA-134</name>
    <dbReference type="NCBI Taxonomy" id="882082"/>
    <lineage>
        <taxon>Bacteria</taxon>
        <taxon>Bacillati</taxon>
        <taxon>Actinomycetota</taxon>
        <taxon>Actinomycetes</taxon>
        <taxon>Pseudonocardiales</taxon>
        <taxon>Pseudonocardiaceae</taxon>
        <taxon>Saccharomonospora</taxon>
    </lineage>
</organism>
<keyword evidence="3" id="KW-1185">Reference proteome</keyword>
<protein>
    <submittedName>
        <fullName evidence="2">Uncharacterized protein</fullName>
    </submittedName>
</protein>
<dbReference type="RefSeq" id="WP_005460418.1">
    <property type="nucleotide sequence ID" value="NZ_CM001440.1"/>
</dbReference>
<dbReference type="AlphaFoldDB" id="H5XQB3"/>
<feature type="compositionally biased region" description="Basic and acidic residues" evidence="1">
    <location>
        <begin position="89"/>
        <end position="101"/>
    </location>
</feature>
<evidence type="ECO:0000313" key="2">
    <source>
        <dbReference type="EMBL" id="EHR63846.1"/>
    </source>
</evidence>
<evidence type="ECO:0000313" key="3">
    <source>
        <dbReference type="Proteomes" id="UP000002791"/>
    </source>
</evidence>
<accession>H5XQB3</accession>
<dbReference type="HOGENOM" id="CLU_128209_0_0_11"/>